<dbReference type="GeneID" id="94827698"/>
<feature type="compositionally biased region" description="Basic and acidic residues" evidence="2">
    <location>
        <begin position="347"/>
        <end position="361"/>
    </location>
</feature>
<comment type="caution">
    <text evidence="3">The sequence shown here is derived from an EMBL/GenBank/DDBJ whole genome shotgun (WGS) entry which is preliminary data.</text>
</comment>
<dbReference type="VEuPathDB" id="TrichDB:TRFO_06275"/>
<keyword evidence="1" id="KW-0175">Coiled coil</keyword>
<dbReference type="RefSeq" id="XP_068357536.1">
    <property type="nucleotide sequence ID" value="XM_068492994.1"/>
</dbReference>
<accession>A0A1J4K0U4</accession>
<keyword evidence="4" id="KW-1185">Reference proteome</keyword>
<dbReference type="Proteomes" id="UP000179807">
    <property type="component" value="Unassembled WGS sequence"/>
</dbReference>
<protein>
    <submittedName>
        <fullName evidence="3">Uncharacterized protein</fullName>
    </submittedName>
</protein>
<evidence type="ECO:0000256" key="2">
    <source>
        <dbReference type="SAM" id="MobiDB-lite"/>
    </source>
</evidence>
<proteinExistence type="predicted"/>
<evidence type="ECO:0000313" key="3">
    <source>
        <dbReference type="EMBL" id="OHT04400.1"/>
    </source>
</evidence>
<feature type="coiled-coil region" evidence="1">
    <location>
        <begin position="249"/>
        <end position="283"/>
    </location>
</feature>
<sequence length="367" mass="41656">MSSSREFLWLVRCLEDKCPIFGLKHNLENLKIEIKRGAFKDPTSSCNKFVTSQEPYAQVAGAFFRENPSKGVIPILQAHGYFNKGNKKLFATNPRPKALLPLFECLMWAYLDTCLPKNEISKVIGRTKTTSCSDAESTLCVWINTIVKRHIKLPVLSNITQHFFEMPHFRMVLYHFTHDEPLFNINQSSEENASISLRKATELGLEPPFEITDCQQPPLVIMCYLCRVATFLSDVKPPPLPPVITNNAIHSMLVNIENTKKEIAAAEIRVKNLTTEVDCINETLKRISRPQSMLTMRNPNRHPVNAPENGFAASMRAQSSLSGKRRVTWDIPEETLQRMAHSPKKNMGGEKYQRGLTKREGPPQPPK</sequence>
<gene>
    <name evidence="3" type="ORF">TRFO_06275</name>
</gene>
<dbReference type="EMBL" id="MLAK01000793">
    <property type="protein sequence ID" value="OHT04400.1"/>
    <property type="molecule type" value="Genomic_DNA"/>
</dbReference>
<reference evidence="3" key="1">
    <citation type="submission" date="2016-10" db="EMBL/GenBank/DDBJ databases">
        <authorList>
            <person name="Benchimol M."/>
            <person name="Almeida L.G."/>
            <person name="Vasconcelos A.T."/>
            <person name="Perreira-Neves A."/>
            <person name="Rosa I.A."/>
            <person name="Tasca T."/>
            <person name="Bogo M.R."/>
            <person name="de Souza W."/>
        </authorList>
    </citation>
    <scope>NUCLEOTIDE SEQUENCE [LARGE SCALE GENOMIC DNA]</scope>
    <source>
        <strain evidence="3">K</strain>
    </source>
</reference>
<evidence type="ECO:0000256" key="1">
    <source>
        <dbReference type="SAM" id="Coils"/>
    </source>
</evidence>
<feature type="region of interest" description="Disordered" evidence="2">
    <location>
        <begin position="317"/>
        <end position="367"/>
    </location>
</feature>
<dbReference type="AlphaFoldDB" id="A0A1J4K0U4"/>
<organism evidence="3 4">
    <name type="scientific">Tritrichomonas foetus</name>
    <dbReference type="NCBI Taxonomy" id="1144522"/>
    <lineage>
        <taxon>Eukaryota</taxon>
        <taxon>Metamonada</taxon>
        <taxon>Parabasalia</taxon>
        <taxon>Tritrichomonadida</taxon>
        <taxon>Tritrichomonadidae</taxon>
        <taxon>Tritrichomonas</taxon>
    </lineage>
</organism>
<name>A0A1J4K0U4_9EUKA</name>
<evidence type="ECO:0000313" key="4">
    <source>
        <dbReference type="Proteomes" id="UP000179807"/>
    </source>
</evidence>